<keyword evidence="6" id="KW-0476">Mercury</keyword>
<comment type="function">
    <text evidence="8">Cleaves the carbon-mercury bond of organomercurials such as phenylmercuric acetate. One product is Hg(2+), which is subsequently detoxified by the mercuric reductase.</text>
</comment>
<dbReference type="OrthoDB" id="7185309at2"/>
<dbReference type="EC" id="4.99.1.2" evidence="3"/>
<dbReference type="GO" id="GO:0046689">
    <property type="term" value="P:response to mercury ion"/>
    <property type="evidence" value="ECO:0007669"/>
    <property type="project" value="UniProtKB-KW"/>
</dbReference>
<dbReference type="EMBL" id="FNJR01000008">
    <property type="protein sequence ID" value="SDP76572.1"/>
    <property type="molecule type" value="Genomic_DNA"/>
</dbReference>
<dbReference type="STRING" id="405564.SAMN04487905_108209"/>
<evidence type="ECO:0000256" key="4">
    <source>
        <dbReference type="ARBA" id="ARBA00018180"/>
    </source>
</evidence>
<evidence type="ECO:0000256" key="6">
    <source>
        <dbReference type="ARBA" id="ARBA00022914"/>
    </source>
</evidence>
<evidence type="ECO:0000256" key="9">
    <source>
        <dbReference type="ARBA" id="ARBA00031271"/>
    </source>
</evidence>
<dbReference type="InterPro" id="IPR004927">
    <property type="entry name" value="MerB"/>
</dbReference>
<evidence type="ECO:0000256" key="7">
    <source>
        <dbReference type="ARBA" id="ARBA00023239"/>
    </source>
</evidence>
<evidence type="ECO:0000256" key="8">
    <source>
        <dbReference type="ARBA" id="ARBA00025326"/>
    </source>
</evidence>
<comment type="similarity">
    <text evidence="2">Belongs to the MerB family.</text>
</comment>
<sequence length="215" mass="23602">MNSELTALTRRIRASLRPSLTHPELAWLWPPLLRLLSRGEPITVTQLATAAARTDAEVRRAMATLSDTEYDAAGRIIGCGLTLRATGHRFTVDESELYTWCALDTLIFPSMLGRTARVESRCPATATPVRLIVTPDEITHLEPTTAVLSLVTPEHCTSVRAAFCEHVHFFASPEDASGKLAEHPASTVLPVPEAHTLARQLAHHPPTDEHPEHQC</sequence>
<gene>
    <name evidence="11" type="ORF">SAMN04487905_108209</name>
</gene>
<dbReference type="SUPFAM" id="SSF46785">
    <property type="entry name" value="Winged helix' DNA-binding domain"/>
    <property type="match status" value="1"/>
</dbReference>
<dbReference type="Proteomes" id="UP000199497">
    <property type="component" value="Unassembled WGS sequence"/>
</dbReference>
<comment type="catalytic activity">
    <reaction evidence="1">
        <text>an alkylmercury + H(+) = an alkane + Hg(2+)</text>
        <dbReference type="Rhea" id="RHEA:18777"/>
        <dbReference type="ChEBI" id="CHEBI:15378"/>
        <dbReference type="ChEBI" id="CHEBI:16793"/>
        <dbReference type="ChEBI" id="CHEBI:18310"/>
        <dbReference type="ChEBI" id="CHEBI:83725"/>
        <dbReference type="EC" id="4.99.1.2"/>
    </reaction>
</comment>
<keyword evidence="12" id="KW-1185">Reference proteome</keyword>
<dbReference type="RefSeq" id="WP_092602393.1">
    <property type="nucleotide sequence ID" value="NZ_FNJR01000008.1"/>
</dbReference>
<protein>
    <recommendedName>
        <fullName evidence="4">Alkylmercury lyase</fullName>
        <ecNumber evidence="3">4.99.1.2</ecNumber>
    </recommendedName>
    <alternativeName>
        <fullName evidence="9">Organomercurial lyase</fullName>
    </alternativeName>
</protein>
<evidence type="ECO:0000256" key="3">
    <source>
        <dbReference type="ARBA" id="ARBA00013237"/>
    </source>
</evidence>
<dbReference type="InterPro" id="IPR024259">
    <property type="entry name" value="MerB_HTH_dom"/>
</dbReference>
<dbReference type="Gene3D" id="3.30.450.410">
    <property type="match status" value="1"/>
</dbReference>
<dbReference type="InterPro" id="IPR053717">
    <property type="entry name" value="MerB_lyase_sf"/>
</dbReference>
<evidence type="ECO:0000313" key="11">
    <source>
        <dbReference type="EMBL" id="SDP76572.1"/>
    </source>
</evidence>
<feature type="domain" description="Alkylmercury lyase helix-turn-helix" evidence="10">
    <location>
        <begin position="15"/>
        <end position="80"/>
    </location>
</feature>
<dbReference type="AlphaFoldDB" id="A0A1H0VDG1"/>
<accession>A0A1H0VDG1</accession>
<reference evidence="12" key="1">
    <citation type="submission" date="2016-10" db="EMBL/GenBank/DDBJ databases">
        <authorList>
            <person name="Varghese N."/>
            <person name="Submissions S."/>
        </authorList>
    </citation>
    <scope>NUCLEOTIDE SEQUENCE [LARGE SCALE GENOMIC DNA]</scope>
    <source>
        <strain evidence="12">DSM 46732</strain>
    </source>
</reference>
<dbReference type="SUPFAM" id="SSF160387">
    <property type="entry name" value="NosL/MerB-like"/>
    <property type="match status" value="1"/>
</dbReference>
<keyword evidence="7 11" id="KW-0456">Lyase</keyword>
<dbReference type="NCBIfam" id="NF033555">
    <property type="entry name" value="lyase_MerB"/>
    <property type="match status" value="1"/>
</dbReference>
<dbReference type="Pfam" id="PF03243">
    <property type="entry name" value="MerB"/>
    <property type="match status" value="1"/>
</dbReference>
<proteinExistence type="inferred from homology"/>
<dbReference type="NCBIfam" id="NF009710">
    <property type="entry name" value="PRK13239.1"/>
    <property type="match status" value="1"/>
</dbReference>
<evidence type="ECO:0000256" key="2">
    <source>
        <dbReference type="ARBA" id="ARBA00009443"/>
    </source>
</evidence>
<dbReference type="GO" id="GO:0018836">
    <property type="term" value="F:alkylmercury lyase activity"/>
    <property type="evidence" value="ECO:0007669"/>
    <property type="project" value="UniProtKB-EC"/>
</dbReference>
<evidence type="ECO:0000259" key="10">
    <source>
        <dbReference type="Pfam" id="PF12324"/>
    </source>
</evidence>
<keyword evidence="5" id="KW-0475">Mercuric resistance</keyword>
<organism evidence="11 12">
    <name type="scientific">Actinopolyspora xinjiangensis</name>
    <dbReference type="NCBI Taxonomy" id="405564"/>
    <lineage>
        <taxon>Bacteria</taxon>
        <taxon>Bacillati</taxon>
        <taxon>Actinomycetota</taxon>
        <taxon>Actinomycetes</taxon>
        <taxon>Actinopolysporales</taxon>
        <taxon>Actinopolysporaceae</taxon>
        <taxon>Actinopolyspora</taxon>
    </lineage>
</organism>
<evidence type="ECO:0000256" key="5">
    <source>
        <dbReference type="ARBA" id="ARBA00022466"/>
    </source>
</evidence>
<dbReference type="Pfam" id="PF12324">
    <property type="entry name" value="HTH_15"/>
    <property type="match status" value="1"/>
</dbReference>
<evidence type="ECO:0000313" key="12">
    <source>
        <dbReference type="Proteomes" id="UP000199497"/>
    </source>
</evidence>
<evidence type="ECO:0000256" key="1">
    <source>
        <dbReference type="ARBA" id="ARBA00000165"/>
    </source>
</evidence>
<name>A0A1H0VDG1_9ACTN</name>
<dbReference type="PRINTS" id="PR01699">
    <property type="entry name" value="ORGNOHGLYASE"/>
</dbReference>
<dbReference type="PIRSF" id="PIRSF001458">
    <property type="entry name" value="MerB"/>
    <property type="match status" value="1"/>
</dbReference>
<dbReference type="InterPro" id="IPR036390">
    <property type="entry name" value="WH_DNA-bd_sf"/>
</dbReference>